<accession>A0A6B9SVZ4</accession>
<dbReference type="EMBL" id="MN794232">
    <property type="protein sequence ID" value="QHJ74536.1"/>
    <property type="molecule type" value="Genomic_DNA"/>
</dbReference>
<proteinExistence type="predicted"/>
<gene>
    <name evidence="1" type="ORF">VH12019_00236</name>
</gene>
<protein>
    <submittedName>
        <fullName evidence="1">Uncharacterized protein</fullName>
    </submittedName>
</protein>
<name>A0A6B9SVZ4_9CAUD</name>
<dbReference type="Proteomes" id="UP000464957">
    <property type="component" value="Segment"/>
</dbReference>
<sequence>MPIVTGDLKFKKSLHVVAAGPGNGNTHDLEIDSLGGGISATELVSGELHGLFDAVPSAEAASGRVEYRLIYVQNTHATLTLYDAKVFIFANTASPDSTIEIGLDPVAGNGVDSLILLDDEVDSGNELSAVVFGEHSDFASGLDIGNLQAGEQRAVWVRRTISPGAAAAAETATISLRGDTDA</sequence>
<evidence type="ECO:0000313" key="1">
    <source>
        <dbReference type="EMBL" id="QHJ74536.1"/>
    </source>
</evidence>
<evidence type="ECO:0000313" key="2">
    <source>
        <dbReference type="Proteomes" id="UP000464957"/>
    </source>
</evidence>
<reference evidence="1 2" key="1">
    <citation type="submission" date="2019-12" db="EMBL/GenBank/DDBJ databases">
        <authorList>
            <person name="Harris M."/>
            <person name="Ho T.C."/>
            <person name="Fruchtman H."/>
            <person name="Garin M."/>
            <person name="Kubatin V."/>
            <person name="Lu T."/>
            <person name="Xue L."/>
            <person name="Marr M.T."/>
        </authorList>
    </citation>
    <scope>NUCLEOTIDE SEQUENCE [LARGE SCALE GENOMIC DNA]</scope>
</reference>
<organism evidence="1 2">
    <name type="scientific">Vibrio phage VH1_2019</name>
    <dbReference type="NCBI Taxonomy" id="2686307"/>
    <lineage>
        <taxon>Viruses</taxon>
        <taxon>Duplodnaviria</taxon>
        <taxon>Heunggongvirae</taxon>
        <taxon>Uroviricota</taxon>
        <taxon>Caudoviricetes</taxon>
        <taxon>Pantevenvirales</taxon>
        <taxon>Straboviridae</taxon>
        <taxon>Schizotequatrovirus</taxon>
        <taxon>Schizotequatrovirus KVP40</taxon>
    </lineage>
</organism>